<dbReference type="Pfam" id="PF09344">
    <property type="entry name" value="Cas_CT1975"/>
    <property type="match status" value="1"/>
</dbReference>
<dbReference type="RefSeq" id="WP_063676576.1">
    <property type="nucleotide sequence ID" value="NZ_LSEF01000023.1"/>
</dbReference>
<keyword evidence="2" id="KW-1185">Reference proteome</keyword>
<proteinExistence type="predicted"/>
<dbReference type="AlphaFoldDB" id="A0A176ZG53"/>
<reference evidence="1 2" key="1">
    <citation type="submission" date="2016-02" db="EMBL/GenBank/DDBJ databases">
        <title>Draft genome sequence of the strain BR 10247T Bradyrhizobium neotropicale isolated from nodules of Centrolobium paraense.</title>
        <authorList>
            <person name="Simoes-Araujo J.L."/>
            <person name="Barauna A.C."/>
            <person name="Silva K."/>
            <person name="Zilli J.E."/>
        </authorList>
    </citation>
    <scope>NUCLEOTIDE SEQUENCE [LARGE SCALE GENOMIC DNA]</scope>
    <source>
        <strain evidence="1 2">BR 10247</strain>
    </source>
</reference>
<name>A0A176ZG53_9BRAD</name>
<dbReference type="EMBL" id="LSEF01000023">
    <property type="protein sequence ID" value="OAF19661.1"/>
    <property type="molecule type" value="Genomic_DNA"/>
</dbReference>
<evidence type="ECO:0000313" key="2">
    <source>
        <dbReference type="Proteomes" id="UP000077173"/>
    </source>
</evidence>
<protein>
    <submittedName>
        <fullName evidence="1">Type I-E CRISPR-associated protein Cas7/Cse4/CasC</fullName>
    </submittedName>
</protein>
<gene>
    <name evidence="1" type="ORF">AXW67_36260</name>
</gene>
<accession>A0A176ZG53</accession>
<dbReference type="Proteomes" id="UP000077173">
    <property type="component" value="Unassembled WGS sequence"/>
</dbReference>
<evidence type="ECO:0000313" key="1">
    <source>
        <dbReference type="EMBL" id="OAF19661.1"/>
    </source>
</evidence>
<comment type="caution">
    <text evidence="1">The sequence shown here is derived from an EMBL/GenBank/DDBJ whole genome shotgun (WGS) entry which is preliminary data.</text>
</comment>
<organism evidence="1 2">
    <name type="scientific">Bradyrhizobium neotropicale</name>
    <dbReference type="NCBI Taxonomy" id="1497615"/>
    <lineage>
        <taxon>Bacteria</taxon>
        <taxon>Pseudomonadati</taxon>
        <taxon>Pseudomonadota</taxon>
        <taxon>Alphaproteobacteria</taxon>
        <taxon>Hyphomicrobiales</taxon>
        <taxon>Nitrobacteraceae</taxon>
        <taxon>Bradyrhizobium</taxon>
    </lineage>
</organism>
<dbReference type="NCBIfam" id="TIGR01869">
    <property type="entry name" value="casC_Cse4"/>
    <property type="match status" value="1"/>
</dbReference>
<dbReference type="InterPro" id="IPR010148">
    <property type="entry name" value="CRISPR-assoc_prot_CT1975"/>
</dbReference>
<sequence>MLEARFLQIHWLTSYPATLLNRDDNGLAKRLPFGDAMRTRVSSQCLKRHWRTVDDEWALRRIGPDMAVRSRETPERRILPAMQQANAGTADVIAATITAMAEQLYGSKAGERSKRQALLLGEPEIRYLCAKAIEIGKAAHESKAAEEAVKKLFKTQKGNLAALRERSVLEAGLEAALFGRMVTSDPEANTDAAIHVAHAFTVHSEASESDYFTVVDDLTHEAGDAGTAGLFDTELTAGLFYGYVVVDIPLLVSNLGDDAVLGGKAVEHLIHLIAKVTPGAKKGSTAPYSYAEMMLLEAGHRQPRTLANAFRKPVTAQSRTAIAALSDHIKNVDQTYGLHETRRHLSIDKAHLSGSTLVPLNDLAAFAGEIVAATPVKA</sequence>